<evidence type="ECO:0000313" key="1">
    <source>
        <dbReference type="EMBL" id="CAG7817488.1"/>
    </source>
</evidence>
<dbReference type="Proteomes" id="UP000708208">
    <property type="component" value="Unassembled WGS sequence"/>
</dbReference>
<proteinExistence type="predicted"/>
<dbReference type="AlphaFoldDB" id="A0A8J2L859"/>
<feature type="non-terminal residue" evidence="1">
    <location>
        <position position="1"/>
    </location>
</feature>
<organism evidence="1 2">
    <name type="scientific">Allacma fusca</name>
    <dbReference type="NCBI Taxonomy" id="39272"/>
    <lineage>
        <taxon>Eukaryota</taxon>
        <taxon>Metazoa</taxon>
        <taxon>Ecdysozoa</taxon>
        <taxon>Arthropoda</taxon>
        <taxon>Hexapoda</taxon>
        <taxon>Collembola</taxon>
        <taxon>Symphypleona</taxon>
        <taxon>Sminthuridae</taxon>
        <taxon>Allacma</taxon>
    </lineage>
</organism>
<dbReference type="EMBL" id="CAJVCH010395534">
    <property type="protein sequence ID" value="CAG7817488.1"/>
    <property type="molecule type" value="Genomic_DNA"/>
</dbReference>
<reference evidence="1" key="1">
    <citation type="submission" date="2021-06" db="EMBL/GenBank/DDBJ databases">
        <authorList>
            <person name="Hodson N. C."/>
            <person name="Mongue J. A."/>
            <person name="Jaron S. K."/>
        </authorList>
    </citation>
    <scope>NUCLEOTIDE SEQUENCE</scope>
</reference>
<feature type="non-terminal residue" evidence="1">
    <location>
        <position position="65"/>
    </location>
</feature>
<gene>
    <name evidence="1" type="ORF">AFUS01_LOCUS28053</name>
</gene>
<sequence>IFQFLSVKTKGKNFSYFRDHHTENGVIFYNHMDSIMQEANRDIENRSYTTSANVLGELTSTSNDA</sequence>
<protein>
    <submittedName>
        <fullName evidence="1">Uncharacterized protein</fullName>
    </submittedName>
</protein>
<comment type="caution">
    <text evidence="1">The sequence shown here is derived from an EMBL/GenBank/DDBJ whole genome shotgun (WGS) entry which is preliminary data.</text>
</comment>
<keyword evidence="2" id="KW-1185">Reference proteome</keyword>
<evidence type="ECO:0000313" key="2">
    <source>
        <dbReference type="Proteomes" id="UP000708208"/>
    </source>
</evidence>
<name>A0A8J2L859_9HEXA</name>
<accession>A0A8J2L859</accession>